<evidence type="ECO:0000256" key="1">
    <source>
        <dbReference type="SAM" id="Phobius"/>
    </source>
</evidence>
<feature type="transmembrane region" description="Helical" evidence="1">
    <location>
        <begin position="30"/>
        <end position="53"/>
    </location>
</feature>
<dbReference type="Pfam" id="PF04165">
    <property type="entry name" value="DUF401"/>
    <property type="match status" value="1"/>
</dbReference>
<feature type="transmembrane region" description="Helical" evidence="1">
    <location>
        <begin position="214"/>
        <end position="244"/>
    </location>
</feature>
<evidence type="ECO:0000313" key="2">
    <source>
        <dbReference type="EMBL" id="HEF87321.1"/>
    </source>
</evidence>
<feature type="transmembrane region" description="Helical" evidence="1">
    <location>
        <begin position="146"/>
        <end position="169"/>
    </location>
</feature>
<feature type="transmembrane region" description="Helical" evidence="1">
    <location>
        <begin position="291"/>
        <end position="312"/>
    </location>
</feature>
<dbReference type="InterPro" id="IPR007294">
    <property type="entry name" value="DUF401"/>
</dbReference>
<feature type="transmembrane region" description="Helical" evidence="1">
    <location>
        <begin position="332"/>
        <end position="357"/>
    </location>
</feature>
<accession>A0A7C2FED4</accession>
<dbReference type="EMBL" id="DSJT01000020">
    <property type="protein sequence ID" value="HEF87321.1"/>
    <property type="molecule type" value="Genomic_DNA"/>
</dbReference>
<dbReference type="AlphaFoldDB" id="A0A7C2FED4"/>
<reference evidence="2" key="1">
    <citation type="journal article" date="2020" name="mSystems">
        <title>Genome- and Community-Level Interaction Insights into Carbon Utilization and Element Cycling Functions of Hydrothermarchaeota in Hydrothermal Sediment.</title>
        <authorList>
            <person name="Zhou Z."/>
            <person name="Liu Y."/>
            <person name="Xu W."/>
            <person name="Pan J."/>
            <person name="Luo Z.H."/>
            <person name="Li M."/>
        </authorList>
    </citation>
    <scope>NUCLEOTIDE SEQUENCE [LARGE SCALE GENOMIC DNA]</scope>
    <source>
        <strain evidence="2">SpSt-23</strain>
    </source>
</reference>
<sequence length="394" mass="42826">MTPGPDPVLVFAVSVCSAIILVLKRVNIALAITIAFLLYSIPLLGVNVFNVVVESFNATMLNTVLSLTFAMVLANLYRNTKASKEMVESFESLGWRTASVGVPAAIGLLPMPAGAYVSATMIDPIYSKAGFNGVEKTFLNYWFRHIWVSTWPLYQNIILASALLGLSYGELFARTWVIMVSSTISGAIVFTNISRGKAVNSGENRRLKGLVHLWPFPLIALLSIYLNLPLYTALLIVVALFLILYRPDAGVIKQAVKKSLDPTLIGLIITSLVFGNSIRVSGLANTLAERLAGYGALVVFTVPFSIVIATGFEFTFVALGFPALKTMLTTTWYYTTLAFLGGFLGAMLSPAHACLVMSAKHFNTPLHKVYRYTVPAALLTLTTTLLLLKLTQIV</sequence>
<proteinExistence type="predicted"/>
<keyword evidence="1" id="KW-1133">Transmembrane helix</keyword>
<feature type="transmembrane region" description="Helical" evidence="1">
    <location>
        <begin position="59"/>
        <end position="77"/>
    </location>
</feature>
<feature type="transmembrane region" description="Helical" evidence="1">
    <location>
        <begin position="175"/>
        <end position="193"/>
    </location>
</feature>
<gene>
    <name evidence="2" type="ORF">ENP55_03330</name>
</gene>
<dbReference type="PANTHER" id="PTHR39556:SF1">
    <property type="entry name" value="PROTEIN, PUTATIVE-RELATED"/>
    <property type="match status" value="1"/>
</dbReference>
<protein>
    <submittedName>
        <fullName evidence="2">DUF401 family protein</fullName>
    </submittedName>
</protein>
<dbReference type="PANTHER" id="PTHR39556">
    <property type="entry name" value="PROTEIN, PUTATIVE-RELATED"/>
    <property type="match status" value="1"/>
</dbReference>
<comment type="caution">
    <text evidence="2">The sequence shown here is derived from an EMBL/GenBank/DDBJ whole genome shotgun (WGS) entry which is preliminary data.</text>
</comment>
<feature type="transmembrane region" description="Helical" evidence="1">
    <location>
        <begin position="369"/>
        <end position="388"/>
    </location>
</feature>
<feature type="transmembrane region" description="Helical" evidence="1">
    <location>
        <begin position="6"/>
        <end position="23"/>
    </location>
</feature>
<organism evidence="2">
    <name type="scientific">Thermosphaera aggregans</name>
    <dbReference type="NCBI Taxonomy" id="54254"/>
    <lineage>
        <taxon>Archaea</taxon>
        <taxon>Thermoproteota</taxon>
        <taxon>Thermoprotei</taxon>
        <taxon>Desulfurococcales</taxon>
        <taxon>Desulfurococcaceae</taxon>
        <taxon>Thermosphaera</taxon>
    </lineage>
</organism>
<feature type="transmembrane region" description="Helical" evidence="1">
    <location>
        <begin position="264"/>
        <end position="284"/>
    </location>
</feature>
<keyword evidence="1" id="KW-0812">Transmembrane</keyword>
<name>A0A7C2FED4_9CREN</name>
<keyword evidence="1" id="KW-0472">Membrane</keyword>